<protein>
    <recommendedName>
        <fullName evidence="2">PD-(D/E)XK endonuclease-like domain-containing protein</fullName>
    </recommendedName>
</protein>
<organism evidence="1">
    <name type="scientific">marine sediment metagenome</name>
    <dbReference type="NCBI Taxonomy" id="412755"/>
    <lineage>
        <taxon>unclassified sequences</taxon>
        <taxon>metagenomes</taxon>
        <taxon>ecological metagenomes</taxon>
    </lineage>
</organism>
<reference evidence="1" key="1">
    <citation type="journal article" date="2015" name="Nature">
        <title>Complex archaea that bridge the gap between prokaryotes and eukaryotes.</title>
        <authorList>
            <person name="Spang A."/>
            <person name="Saw J.H."/>
            <person name="Jorgensen S.L."/>
            <person name="Zaremba-Niedzwiedzka K."/>
            <person name="Martijn J."/>
            <person name="Lind A.E."/>
            <person name="van Eijk R."/>
            <person name="Schleper C."/>
            <person name="Guy L."/>
            <person name="Ettema T.J."/>
        </authorList>
    </citation>
    <scope>NUCLEOTIDE SEQUENCE</scope>
</reference>
<evidence type="ECO:0000313" key="1">
    <source>
        <dbReference type="EMBL" id="KKN73119.1"/>
    </source>
</evidence>
<comment type="caution">
    <text evidence="1">The sequence shown here is derived from an EMBL/GenBank/DDBJ whole genome shotgun (WGS) entry which is preliminary data.</text>
</comment>
<name>A0A0F9T1J6_9ZZZZ</name>
<accession>A0A0F9T1J6</accession>
<sequence length="289" mass="34310">MKWENRHNLPDRVIRVLKGKYKDRKPELNRLSITDLIDDPLPRILFINHWDDIVQDYSDLITMVQGISLHSRYEKCATDDEDAERKFEDVVDGIIVVGKADMSWAQTVLELKQTGVYGPKYRIPKWTKQMNCYAWQRRIRKFGGVTTPEVVNELLVDIWYRDWKQGNIHWKDYPLIPYECIRLNLWDFETQDKYIHSQVQKHLAHPVFDNPNQYEKPCSDKQRGIRWEAYKGKNKTPTKVGDTYDEVNKYCIGWNLGGKKDSFKIVQSEPIFCIRYCRSRSICPFVKGE</sequence>
<gene>
    <name evidence="1" type="ORF">LCGC14_0404280</name>
</gene>
<proteinExistence type="predicted"/>
<dbReference type="AlphaFoldDB" id="A0A0F9T1J6"/>
<evidence type="ECO:0008006" key="2">
    <source>
        <dbReference type="Google" id="ProtNLM"/>
    </source>
</evidence>
<dbReference type="EMBL" id="LAZR01000350">
    <property type="protein sequence ID" value="KKN73119.1"/>
    <property type="molecule type" value="Genomic_DNA"/>
</dbReference>